<keyword evidence="2" id="KW-0732">Signal</keyword>
<dbReference type="Proteomes" id="UP001054837">
    <property type="component" value="Unassembled WGS sequence"/>
</dbReference>
<sequence>MNLFVATAFVLLHITVTASQRYAERNPLPVDTLPFDDNYYDEDYTEGYDFYEDKDIYRWNVDDFPHPQDTFRFCNRMKPSYVCDPDQVLKKEDADKLDTFILQLYKDTPCICNDCRNETGGIIIGIALLKHMFQPYNQHPSKTIRSFAEKLRAKWNLGKCDNDILIVVATTDRLSFTDVGKETSFYLSLDEAHRIFLENKANFSAGHFYEGLRAMLADYHTKTRMMQKIKKEDDKLNLGLISGSIIGAIALLGIILFLIFLIYRRCRKVKDPEKSEDKTDSKTEGVSSSWTKQDIKVMFSSMKSHDKPSSSSKYQPCETEEKDLPVNGFKIDEEEVLDTTLAIRTASPTLDDTQMTAVTALDTSTTEMLDKELTAAVEGIAQTFQPKREFKRHETNL</sequence>
<reference evidence="3 4" key="1">
    <citation type="submission" date="2021-06" db="EMBL/GenBank/DDBJ databases">
        <title>Caerostris darwini draft genome.</title>
        <authorList>
            <person name="Kono N."/>
            <person name="Arakawa K."/>
        </authorList>
    </citation>
    <scope>NUCLEOTIDE SEQUENCE [LARGE SCALE GENOMIC DNA]</scope>
</reference>
<evidence type="ECO:0000313" key="3">
    <source>
        <dbReference type="EMBL" id="GIY55417.1"/>
    </source>
</evidence>
<gene>
    <name evidence="3" type="primary">AVEN_133732_1</name>
    <name evidence="3" type="ORF">CDAR_591</name>
</gene>
<dbReference type="EMBL" id="BPLQ01011078">
    <property type="protein sequence ID" value="GIY55417.1"/>
    <property type="molecule type" value="Genomic_DNA"/>
</dbReference>
<dbReference type="GO" id="GO:0005892">
    <property type="term" value="C:acetylcholine-gated channel complex"/>
    <property type="evidence" value="ECO:0007669"/>
    <property type="project" value="InterPro"/>
</dbReference>
<evidence type="ECO:0008006" key="5">
    <source>
        <dbReference type="Google" id="ProtNLM"/>
    </source>
</evidence>
<evidence type="ECO:0000313" key="4">
    <source>
        <dbReference type="Proteomes" id="UP001054837"/>
    </source>
</evidence>
<feature type="transmembrane region" description="Helical" evidence="1">
    <location>
        <begin position="238"/>
        <end position="263"/>
    </location>
</feature>
<keyword evidence="1" id="KW-1133">Transmembrane helix</keyword>
<evidence type="ECO:0000256" key="2">
    <source>
        <dbReference type="SAM" id="SignalP"/>
    </source>
</evidence>
<dbReference type="PANTHER" id="PTHR33748:SF5">
    <property type="entry name" value="GROUND-LIKE DOMAIN-CONTAINING PROTEIN"/>
    <property type="match status" value="1"/>
</dbReference>
<name>A0AAV4UCF6_9ARAC</name>
<dbReference type="Gene3D" id="3.10.310.50">
    <property type="match status" value="1"/>
</dbReference>
<dbReference type="PANTHER" id="PTHR33748">
    <property type="entry name" value="PROTEIN CBG04600"/>
    <property type="match status" value="1"/>
</dbReference>
<organism evidence="3 4">
    <name type="scientific">Caerostris darwini</name>
    <dbReference type="NCBI Taxonomy" id="1538125"/>
    <lineage>
        <taxon>Eukaryota</taxon>
        <taxon>Metazoa</taxon>
        <taxon>Ecdysozoa</taxon>
        <taxon>Arthropoda</taxon>
        <taxon>Chelicerata</taxon>
        <taxon>Arachnida</taxon>
        <taxon>Araneae</taxon>
        <taxon>Araneomorphae</taxon>
        <taxon>Entelegynae</taxon>
        <taxon>Araneoidea</taxon>
        <taxon>Araneidae</taxon>
        <taxon>Caerostris</taxon>
    </lineage>
</organism>
<keyword evidence="1" id="KW-0472">Membrane</keyword>
<protein>
    <recommendedName>
        <fullName evidence="5">TPM domain-containing protein</fullName>
    </recommendedName>
</protein>
<proteinExistence type="predicted"/>
<keyword evidence="4" id="KW-1185">Reference proteome</keyword>
<dbReference type="InterPro" id="IPR033438">
    <property type="entry name" value="MOLO1"/>
</dbReference>
<dbReference type="Pfam" id="PF17175">
    <property type="entry name" value="MOLO1"/>
    <property type="match status" value="1"/>
</dbReference>
<feature type="signal peptide" evidence="2">
    <location>
        <begin position="1"/>
        <end position="18"/>
    </location>
</feature>
<keyword evidence="1" id="KW-0812">Transmembrane</keyword>
<comment type="caution">
    <text evidence="3">The sequence shown here is derived from an EMBL/GenBank/DDBJ whole genome shotgun (WGS) entry which is preliminary data.</text>
</comment>
<dbReference type="AlphaFoldDB" id="A0AAV4UCF6"/>
<accession>A0AAV4UCF6</accession>
<feature type="chain" id="PRO_5043315872" description="TPM domain-containing protein" evidence="2">
    <location>
        <begin position="19"/>
        <end position="397"/>
    </location>
</feature>
<evidence type="ECO:0000256" key="1">
    <source>
        <dbReference type="SAM" id="Phobius"/>
    </source>
</evidence>